<proteinExistence type="predicted"/>
<keyword evidence="2" id="KW-1185">Reference proteome</keyword>
<dbReference type="Proteomes" id="UP000694888">
    <property type="component" value="Unplaced"/>
</dbReference>
<feature type="region of interest" description="Disordered" evidence="1">
    <location>
        <begin position="215"/>
        <end position="238"/>
    </location>
</feature>
<organism evidence="2 3">
    <name type="scientific">Aplysia californica</name>
    <name type="common">California sea hare</name>
    <dbReference type="NCBI Taxonomy" id="6500"/>
    <lineage>
        <taxon>Eukaryota</taxon>
        <taxon>Metazoa</taxon>
        <taxon>Spiralia</taxon>
        <taxon>Lophotrochozoa</taxon>
        <taxon>Mollusca</taxon>
        <taxon>Gastropoda</taxon>
        <taxon>Heterobranchia</taxon>
        <taxon>Euthyneura</taxon>
        <taxon>Tectipleura</taxon>
        <taxon>Aplysiida</taxon>
        <taxon>Aplysioidea</taxon>
        <taxon>Aplysiidae</taxon>
        <taxon>Aplysia</taxon>
    </lineage>
</organism>
<protein>
    <submittedName>
        <fullName evidence="3">Uncharacterized protein LOC101854415 isoform X1</fullName>
    </submittedName>
</protein>
<gene>
    <name evidence="3" type="primary">LOC101854415</name>
</gene>
<feature type="region of interest" description="Disordered" evidence="1">
    <location>
        <begin position="384"/>
        <end position="431"/>
    </location>
</feature>
<dbReference type="PANTHER" id="PTHR31702">
    <property type="entry name" value="TESTIS-EXPRESSED PROTEIN 33"/>
    <property type="match status" value="1"/>
</dbReference>
<dbReference type="GeneID" id="101854415"/>
<dbReference type="PANTHER" id="PTHR31702:SF2">
    <property type="entry name" value="TESTIS-EXPRESSED PROTEIN 33"/>
    <property type="match status" value="1"/>
</dbReference>
<evidence type="ECO:0000256" key="1">
    <source>
        <dbReference type="SAM" id="MobiDB-lite"/>
    </source>
</evidence>
<dbReference type="InterPro" id="IPR029234">
    <property type="entry name" value="CIMIP4"/>
</dbReference>
<feature type="compositionally biased region" description="Basic residues" evidence="1">
    <location>
        <begin position="395"/>
        <end position="404"/>
    </location>
</feature>
<evidence type="ECO:0000313" key="3">
    <source>
        <dbReference type="RefSeq" id="XP_005100691.1"/>
    </source>
</evidence>
<feature type="region of interest" description="Disordered" evidence="1">
    <location>
        <begin position="116"/>
        <end position="144"/>
    </location>
</feature>
<dbReference type="RefSeq" id="XP_005100691.1">
    <property type="nucleotide sequence ID" value="XM_005100634.2"/>
</dbReference>
<dbReference type="Pfam" id="PF15400">
    <property type="entry name" value="TEX33"/>
    <property type="match status" value="1"/>
</dbReference>
<sequence length="456" mass="52790">MAVAEAAVSIAPAADEKPEGIQWFSMRPKRTQAMPQHTLFGTNMESFDKNSLRDTEARYIPEGYIRPTPNRYPLPDYLQHKLTGREALESSRRDLLRQKNVFSEIDKELRAKAQGALSFKESKQHPSQTARSDRSKRPTWLTEEDLKHSEDINIVGLNARGSYNRDKYGPKPRRHNYSLIGDVMAKNMEFNTPRVGIQDNEEAFRRGKACGWGPGRQLPYELMDDKTKKSKSKSRSLVDLPPNIRHTFGSRVCDSLLSDKELVDRAMERQKVSSGPPRPSKKENVEGLPVDLKGNYESLGQAMRYNVFPGLTTEHTISRTQDDFNDEVHLRRVPNPDEYRYQRDELSIWVEQDVLRKRREQKWVTYFESLPKFSVSWDRNASRPIVQVTNPAPKPKPKPKSRPKPKAEPEPEPEEEIVFVTPPLTPPPQQPEIVELPKQFERDDEFWNFFDQTLPR</sequence>
<evidence type="ECO:0000313" key="2">
    <source>
        <dbReference type="Proteomes" id="UP000694888"/>
    </source>
</evidence>
<feature type="region of interest" description="Disordered" evidence="1">
    <location>
        <begin position="267"/>
        <end position="287"/>
    </location>
</feature>
<reference evidence="3" key="1">
    <citation type="submission" date="2025-08" db="UniProtKB">
        <authorList>
            <consortium name="RefSeq"/>
        </authorList>
    </citation>
    <scope>IDENTIFICATION</scope>
</reference>
<name>A0ABM0JSU5_APLCA</name>
<accession>A0ABM0JSU5</accession>